<evidence type="ECO:0000313" key="4">
    <source>
        <dbReference type="Proteomes" id="UP000040578"/>
    </source>
</evidence>
<organism evidence="3 5">
    <name type="scientific">Yersinia nurmii</name>
    <dbReference type="NCBI Taxonomy" id="685706"/>
    <lineage>
        <taxon>Bacteria</taxon>
        <taxon>Pseudomonadati</taxon>
        <taxon>Pseudomonadota</taxon>
        <taxon>Gammaproteobacteria</taxon>
        <taxon>Enterobacterales</taxon>
        <taxon>Yersiniaceae</taxon>
        <taxon>Yersinia</taxon>
    </lineage>
</organism>
<gene>
    <name evidence="2" type="ORF">ERS137967_01446</name>
    <name evidence="3" type="ORF">QVN42_12820</name>
</gene>
<evidence type="ECO:0000256" key="1">
    <source>
        <dbReference type="SAM" id="SignalP"/>
    </source>
</evidence>
<evidence type="ECO:0000313" key="2">
    <source>
        <dbReference type="EMBL" id="CNE39274.1"/>
    </source>
</evidence>
<dbReference type="AlphaFoldDB" id="A0AAW7K3X9"/>
<feature type="signal peptide" evidence="1">
    <location>
        <begin position="1"/>
        <end position="21"/>
    </location>
</feature>
<reference evidence="2 4" key="1">
    <citation type="submission" date="2015-03" db="EMBL/GenBank/DDBJ databases">
        <authorList>
            <consortium name="Pathogen Informatics"/>
            <person name="Murphy D."/>
        </authorList>
    </citation>
    <scope>NUCLEOTIDE SEQUENCE [LARGE SCALE GENOMIC DNA]</scope>
    <source>
        <strain evidence="2">Type strain: CIP110231</strain>
        <strain evidence="4">type strain: CIP110231</strain>
    </source>
</reference>
<sequence>MKRLYQMLAAFLARFSPPAMASESPSAPTSHCLPCEYSLNLDATRFSNEGNLNYLKIGDRAPNHITE</sequence>
<proteinExistence type="predicted"/>
<reference evidence="3" key="2">
    <citation type="submission" date="2023-06" db="EMBL/GenBank/DDBJ databases">
        <authorList>
            <person name="Polev D.E."/>
            <person name="Saitova A.T."/>
            <person name="Bogumilchik E.A."/>
            <person name="Kokorina G.I."/>
            <person name="Voskresenskaia E.A."/>
        </authorList>
    </citation>
    <scope>NUCLEOTIDE SEQUENCE</scope>
    <source>
        <strain evidence="3">2145 StPb PI</strain>
    </source>
</reference>
<feature type="chain" id="PRO_5043431788" evidence="1">
    <location>
        <begin position="22"/>
        <end position="67"/>
    </location>
</feature>
<keyword evidence="4" id="KW-1185">Reference proteome</keyword>
<keyword evidence="1" id="KW-0732">Signal</keyword>
<name>A0AAW7K3X9_9GAMM</name>
<accession>A0AAW7K3X9</accession>
<evidence type="ECO:0000313" key="5">
    <source>
        <dbReference type="Proteomes" id="UP001167864"/>
    </source>
</evidence>
<dbReference type="EMBL" id="CPYD01000004">
    <property type="protein sequence ID" value="CNE39274.1"/>
    <property type="molecule type" value="Genomic_DNA"/>
</dbReference>
<evidence type="ECO:0000313" key="3">
    <source>
        <dbReference type="EMBL" id="MDN0088262.1"/>
    </source>
</evidence>
<dbReference type="RefSeq" id="WP_157045473.1">
    <property type="nucleotide sequence ID" value="NZ_CPYD01000004.1"/>
</dbReference>
<dbReference type="Proteomes" id="UP001167864">
    <property type="component" value="Unassembled WGS sequence"/>
</dbReference>
<protein>
    <submittedName>
        <fullName evidence="3">Uncharacterized protein</fullName>
    </submittedName>
</protein>
<dbReference type="Proteomes" id="UP000040578">
    <property type="component" value="Unassembled WGS sequence"/>
</dbReference>
<comment type="caution">
    <text evidence="3">The sequence shown here is derived from an EMBL/GenBank/DDBJ whole genome shotgun (WGS) entry which is preliminary data.</text>
</comment>
<dbReference type="EMBL" id="JAUEHU010000012">
    <property type="protein sequence ID" value="MDN0088262.1"/>
    <property type="molecule type" value="Genomic_DNA"/>
</dbReference>